<evidence type="ECO:0000256" key="2">
    <source>
        <dbReference type="ARBA" id="ARBA00023134"/>
    </source>
</evidence>
<dbReference type="PANTHER" id="PTHR42708">
    <property type="entry name" value="ATP/GTP-BINDING PROTEIN-RELATED"/>
    <property type="match status" value="1"/>
</dbReference>
<protein>
    <submittedName>
        <fullName evidence="3">Gliding-motility protein MglA</fullName>
    </submittedName>
</protein>
<evidence type="ECO:0000256" key="1">
    <source>
        <dbReference type="ARBA" id="ARBA00022741"/>
    </source>
</evidence>
<evidence type="ECO:0000313" key="3">
    <source>
        <dbReference type="EMBL" id="HCT56931.1"/>
    </source>
</evidence>
<dbReference type="InterPro" id="IPR052705">
    <property type="entry name" value="Gliding_Motility_GTPase"/>
</dbReference>
<dbReference type="Pfam" id="PF00025">
    <property type="entry name" value="Arf"/>
    <property type="match status" value="1"/>
</dbReference>
<dbReference type="GO" id="GO:0003924">
    <property type="term" value="F:GTPase activity"/>
    <property type="evidence" value="ECO:0007669"/>
    <property type="project" value="InterPro"/>
</dbReference>
<comment type="caution">
    <text evidence="3">The sequence shown here is derived from an EMBL/GenBank/DDBJ whole genome shotgun (WGS) entry which is preliminary data.</text>
</comment>
<dbReference type="EMBL" id="DPIY01000006">
    <property type="protein sequence ID" value="HCT56931.1"/>
    <property type="molecule type" value="Genomic_DNA"/>
</dbReference>
<proteinExistence type="predicted"/>
<dbReference type="CDD" id="cd00882">
    <property type="entry name" value="Ras_like_GTPase"/>
    <property type="match status" value="1"/>
</dbReference>
<dbReference type="Gene3D" id="3.40.50.300">
    <property type="entry name" value="P-loop containing nucleotide triphosphate hydrolases"/>
    <property type="match status" value="1"/>
</dbReference>
<dbReference type="SUPFAM" id="SSF52540">
    <property type="entry name" value="P-loop containing nucleoside triphosphate hydrolases"/>
    <property type="match status" value="1"/>
</dbReference>
<dbReference type="InterPro" id="IPR006689">
    <property type="entry name" value="Small_GTPase_ARF/SAR"/>
</dbReference>
<name>A0A3D4V760_9BACT</name>
<organism evidence="3 4">
    <name type="scientific">Gemmatimonas aurantiaca</name>
    <dbReference type="NCBI Taxonomy" id="173480"/>
    <lineage>
        <taxon>Bacteria</taxon>
        <taxon>Pseudomonadati</taxon>
        <taxon>Gemmatimonadota</taxon>
        <taxon>Gemmatimonadia</taxon>
        <taxon>Gemmatimonadales</taxon>
        <taxon>Gemmatimonadaceae</taxon>
        <taxon>Gemmatimonas</taxon>
    </lineage>
</organism>
<dbReference type="OMA" id="QYIYNKT"/>
<evidence type="ECO:0000313" key="4">
    <source>
        <dbReference type="Proteomes" id="UP000264071"/>
    </source>
</evidence>
<sequence length="225" mass="25333">MSMINYASREINCKIVFYGPGLGGKTTNLEYVYGKVSPSTRGKLISLATETERTLFFDFLPVDLGTIRGFRTRFHLYTVPGQVYYNASRKLILKGVDGVVFVADSQAERAEANLESMQNLYDNMAAYGYDLTRMPFVIQYNKRDLPNAAPLEELQTMLNPGWEITDPTRMRPMADPFRPGEYLVNQLPTGEWVERVPYFEGVAVTGDGVFDTLKAVSKLVLKTLA</sequence>
<reference evidence="3 4" key="1">
    <citation type="journal article" date="2018" name="Nat. Biotechnol.">
        <title>A standardized bacterial taxonomy based on genome phylogeny substantially revises the tree of life.</title>
        <authorList>
            <person name="Parks D.H."/>
            <person name="Chuvochina M."/>
            <person name="Waite D.W."/>
            <person name="Rinke C."/>
            <person name="Skarshewski A."/>
            <person name="Chaumeil P.A."/>
            <person name="Hugenholtz P."/>
        </authorList>
    </citation>
    <scope>NUCLEOTIDE SEQUENCE [LARGE SCALE GENOMIC DNA]</scope>
    <source>
        <strain evidence="3">UBA8844</strain>
    </source>
</reference>
<dbReference type="InterPro" id="IPR027417">
    <property type="entry name" value="P-loop_NTPase"/>
</dbReference>
<dbReference type="PANTHER" id="PTHR42708:SF1">
    <property type="entry name" value="GLIDING MOTILITY PROTEIN MGLA"/>
    <property type="match status" value="1"/>
</dbReference>
<dbReference type="GO" id="GO:0005525">
    <property type="term" value="F:GTP binding"/>
    <property type="evidence" value="ECO:0007669"/>
    <property type="project" value="UniProtKB-KW"/>
</dbReference>
<gene>
    <name evidence="3" type="ORF">DGD08_06920</name>
</gene>
<accession>A0A3D4V760</accession>
<dbReference type="AlphaFoldDB" id="A0A3D4V760"/>
<dbReference type="Proteomes" id="UP000264071">
    <property type="component" value="Unassembled WGS sequence"/>
</dbReference>
<keyword evidence="2" id="KW-0342">GTP-binding</keyword>
<keyword evidence="1" id="KW-0547">Nucleotide-binding</keyword>